<reference evidence="3" key="1">
    <citation type="journal article" date="2019" name="Int. J. Syst. Evol. Microbiol.">
        <title>The Global Catalogue of Microorganisms (GCM) 10K type strain sequencing project: providing services to taxonomists for standard genome sequencing and annotation.</title>
        <authorList>
            <consortium name="The Broad Institute Genomics Platform"/>
            <consortium name="The Broad Institute Genome Sequencing Center for Infectious Disease"/>
            <person name="Wu L."/>
            <person name="Ma J."/>
        </authorList>
    </citation>
    <scope>NUCLEOTIDE SEQUENCE [LARGE SCALE GENOMIC DNA]</scope>
    <source>
        <strain evidence="3">JCM 18287</strain>
    </source>
</reference>
<protein>
    <recommendedName>
        <fullName evidence="4">DUF3379 domain-containing protein</fullName>
    </recommendedName>
</protein>
<name>A0ABP9HNP3_9FLAO</name>
<keyword evidence="1" id="KW-0472">Membrane</keyword>
<keyword evidence="3" id="KW-1185">Reference proteome</keyword>
<evidence type="ECO:0000313" key="2">
    <source>
        <dbReference type="EMBL" id="GAA4975149.1"/>
    </source>
</evidence>
<accession>A0ABP9HNP3</accession>
<evidence type="ECO:0000256" key="1">
    <source>
        <dbReference type="SAM" id="Phobius"/>
    </source>
</evidence>
<organism evidence="2 3">
    <name type="scientific">Algibacter aquimarinus</name>
    <dbReference type="NCBI Taxonomy" id="1136748"/>
    <lineage>
        <taxon>Bacteria</taxon>
        <taxon>Pseudomonadati</taxon>
        <taxon>Bacteroidota</taxon>
        <taxon>Flavobacteriia</taxon>
        <taxon>Flavobacteriales</taxon>
        <taxon>Flavobacteriaceae</taxon>
        <taxon>Algibacter</taxon>
    </lineage>
</organism>
<comment type="caution">
    <text evidence="2">The sequence shown here is derived from an EMBL/GenBank/DDBJ whole genome shotgun (WGS) entry which is preliminary data.</text>
</comment>
<dbReference type="Proteomes" id="UP001501692">
    <property type="component" value="Unassembled WGS sequence"/>
</dbReference>
<keyword evidence="1" id="KW-0812">Transmembrane</keyword>
<gene>
    <name evidence="2" type="ORF">GCM10023315_27270</name>
</gene>
<evidence type="ECO:0000313" key="3">
    <source>
        <dbReference type="Proteomes" id="UP001501692"/>
    </source>
</evidence>
<proteinExistence type="predicted"/>
<feature type="transmembrane region" description="Helical" evidence="1">
    <location>
        <begin position="54"/>
        <end position="74"/>
    </location>
</feature>
<evidence type="ECO:0008006" key="4">
    <source>
        <dbReference type="Google" id="ProtNLM"/>
    </source>
</evidence>
<sequence>MLKNKKMSKNTLEDLFKNLENNFDTENPNLGHQERFLNKLKTQNSSLNKTKKNLWKPFIGIAASIALLVSLFVFSPKEEVNTIDLASISPEMAKVESVFMASLSKELENLNSEEMPEYQELIVDALFELKVLEEDYNQLIFGLKEHPNDELILDAMILNFQSRIDIIQDTKEKIEELNNINNQLLII</sequence>
<dbReference type="EMBL" id="BAABJK010000009">
    <property type="protein sequence ID" value="GAA4975149.1"/>
    <property type="molecule type" value="Genomic_DNA"/>
</dbReference>
<keyword evidence="1" id="KW-1133">Transmembrane helix</keyword>